<evidence type="ECO:0000259" key="3">
    <source>
        <dbReference type="Pfam" id="PF20151"/>
    </source>
</evidence>
<gene>
    <name evidence="4" type="ORF">EW026_g2164</name>
</gene>
<feature type="transmembrane region" description="Helical" evidence="2">
    <location>
        <begin position="194"/>
        <end position="217"/>
    </location>
</feature>
<keyword evidence="2" id="KW-1133">Transmembrane helix</keyword>
<name>A0A4S4KQ15_9APHY</name>
<keyword evidence="5" id="KW-1185">Reference proteome</keyword>
<protein>
    <recommendedName>
        <fullName evidence="3">DUF6533 domain-containing protein</fullName>
    </recommendedName>
</protein>
<dbReference type="InterPro" id="IPR045340">
    <property type="entry name" value="DUF6533"/>
</dbReference>
<evidence type="ECO:0000313" key="5">
    <source>
        <dbReference type="Proteomes" id="UP000309038"/>
    </source>
</evidence>
<dbReference type="Proteomes" id="UP000309038">
    <property type="component" value="Unassembled WGS sequence"/>
</dbReference>
<keyword evidence="2" id="KW-0812">Transmembrane</keyword>
<evidence type="ECO:0000313" key="4">
    <source>
        <dbReference type="EMBL" id="THH00337.1"/>
    </source>
</evidence>
<comment type="caution">
    <text evidence="4">The sequence shown here is derived from an EMBL/GenBank/DDBJ whole genome shotgun (WGS) entry which is preliminary data.</text>
</comment>
<feature type="domain" description="DUF6533" evidence="3">
    <location>
        <begin position="26"/>
        <end position="68"/>
    </location>
</feature>
<organism evidence="4 5">
    <name type="scientific">Hermanssonia centrifuga</name>
    <dbReference type="NCBI Taxonomy" id="98765"/>
    <lineage>
        <taxon>Eukaryota</taxon>
        <taxon>Fungi</taxon>
        <taxon>Dikarya</taxon>
        <taxon>Basidiomycota</taxon>
        <taxon>Agaricomycotina</taxon>
        <taxon>Agaricomycetes</taxon>
        <taxon>Polyporales</taxon>
        <taxon>Meruliaceae</taxon>
        <taxon>Hermanssonia</taxon>
    </lineage>
</organism>
<feature type="transmembrane region" description="Helical" evidence="2">
    <location>
        <begin position="149"/>
        <end position="173"/>
    </location>
</feature>
<dbReference type="EMBL" id="SGPJ01000053">
    <property type="protein sequence ID" value="THH00337.1"/>
    <property type="molecule type" value="Genomic_DNA"/>
</dbReference>
<feature type="transmembrane region" description="Helical" evidence="2">
    <location>
        <begin position="20"/>
        <end position="40"/>
    </location>
</feature>
<feature type="compositionally biased region" description="Acidic residues" evidence="1">
    <location>
        <begin position="311"/>
        <end position="321"/>
    </location>
</feature>
<evidence type="ECO:0000256" key="1">
    <source>
        <dbReference type="SAM" id="MobiDB-lite"/>
    </source>
</evidence>
<proteinExistence type="predicted"/>
<dbReference type="AlphaFoldDB" id="A0A4S4KQ15"/>
<keyword evidence="2" id="KW-0472">Membrane</keyword>
<feature type="transmembrane region" description="Helical" evidence="2">
    <location>
        <begin position="223"/>
        <end position="240"/>
    </location>
</feature>
<feature type="region of interest" description="Disordered" evidence="1">
    <location>
        <begin position="300"/>
        <end position="339"/>
    </location>
</feature>
<dbReference type="Pfam" id="PF20151">
    <property type="entry name" value="DUF6533"/>
    <property type="match status" value="1"/>
</dbReference>
<feature type="transmembrane region" description="Helical" evidence="2">
    <location>
        <begin position="52"/>
        <end position="74"/>
    </location>
</feature>
<reference evidence="4 5" key="1">
    <citation type="submission" date="2019-02" db="EMBL/GenBank/DDBJ databases">
        <title>Genome sequencing of the rare red list fungi Phlebia centrifuga.</title>
        <authorList>
            <person name="Buettner E."/>
            <person name="Kellner H."/>
        </authorList>
    </citation>
    <scope>NUCLEOTIDE SEQUENCE [LARGE SCALE GENOMIC DNA]</scope>
    <source>
        <strain evidence="4 5">DSM 108282</strain>
    </source>
</reference>
<evidence type="ECO:0000256" key="2">
    <source>
        <dbReference type="SAM" id="Phobius"/>
    </source>
</evidence>
<accession>A0A4S4KQ15</accession>
<sequence>MSQASSDSDEIIAMFQTDLVATFAVCSTVALVAYEYILTANQEVTMIWRRKWTLVTWLFMSNRYLMIATTIISVSPFTAQVGFVQSSQFYSTEESLIPELWSCNGTKRHISYGAIFGVCCIYIHKQGSSSLLTRYLAHTAVISALFQPVLFLISIGTRLPVIVADILVLALTWRKTFRHRREAIRVGVQTPLSALLLRDGTVYFLALLVMNIAQVLVDTVPSLQISSPVTIIFLVYVFMLNNKCGKADHNAERLNPILISRFLLNLRQLDEPKNETQSRFNSQFSIPGFRVPTSTSIVGNMGAELDHGPAEEADNDSEDAGVESRNEASVDGAAENLPGAPFTADVLEVLEVLRDAI</sequence>